<protein>
    <submittedName>
        <fullName evidence="2">Uncharacterized protein</fullName>
    </submittedName>
</protein>
<keyword evidence="3" id="KW-1185">Reference proteome</keyword>
<reference evidence="2 3" key="1">
    <citation type="submission" date="2019-03" db="EMBL/GenBank/DDBJ databases">
        <title>First draft genome of Liparis tanakae, snailfish: a comprehensive survey of snailfish specific genes.</title>
        <authorList>
            <person name="Kim W."/>
            <person name="Song I."/>
            <person name="Jeong J.-H."/>
            <person name="Kim D."/>
            <person name="Kim S."/>
            <person name="Ryu S."/>
            <person name="Song J.Y."/>
            <person name="Lee S.K."/>
        </authorList>
    </citation>
    <scope>NUCLEOTIDE SEQUENCE [LARGE SCALE GENOMIC DNA]</scope>
    <source>
        <tissue evidence="2">Muscle</tissue>
    </source>
</reference>
<name>A0A4Z2IQH7_9TELE</name>
<dbReference type="Proteomes" id="UP000314294">
    <property type="component" value="Unassembled WGS sequence"/>
</dbReference>
<comment type="caution">
    <text evidence="2">The sequence shown here is derived from an EMBL/GenBank/DDBJ whole genome shotgun (WGS) entry which is preliminary data.</text>
</comment>
<evidence type="ECO:0000313" key="3">
    <source>
        <dbReference type="Proteomes" id="UP000314294"/>
    </source>
</evidence>
<feature type="region of interest" description="Disordered" evidence="1">
    <location>
        <begin position="85"/>
        <end position="118"/>
    </location>
</feature>
<organism evidence="2 3">
    <name type="scientific">Liparis tanakae</name>
    <name type="common">Tanaka's snailfish</name>
    <dbReference type="NCBI Taxonomy" id="230148"/>
    <lineage>
        <taxon>Eukaryota</taxon>
        <taxon>Metazoa</taxon>
        <taxon>Chordata</taxon>
        <taxon>Craniata</taxon>
        <taxon>Vertebrata</taxon>
        <taxon>Euteleostomi</taxon>
        <taxon>Actinopterygii</taxon>
        <taxon>Neopterygii</taxon>
        <taxon>Teleostei</taxon>
        <taxon>Neoteleostei</taxon>
        <taxon>Acanthomorphata</taxon>
        <taxon>Eupercaria</taxon>
        <taxon>Perciformes</taxon>
        <taxon>Cottioidei</taxon>
        <taxon>Cottales</taxon>
        <taxon>Liparidae</taxon>
        <taxon>Liparis</taxon>
    </lineage>
</organism>
<accession>A0A4Z2IQH7</accession>
<gene>
    <name evidence="2" type="ORF">EYF80_010437</name>
</gene>
<proteinExistence type="predicted"/>
<dbReference type="AlphaFoldDB" id="A0A4Z2IQH7"/>
<evidence type="ECO:0000313" key="2">
    <source>
        <dbReference type="EMBL" id="TNN79413.1"/>
    </source>
</evidence>
<evidence type="ECO:0000256" key="1">
    <source>
        <dbReference type="SAM" id="MobiDB-lite"/>
    </source>
</evidence>
<sequence length="212" mass="23343">MFCTDKVSTTTGSRAVPVTASWCWNSAKFRRLAVRRRKCSSAGKSEAGRPRRRISANVKLKRISVALPGRRTLINDLGPRSLRAASAASFPPRSDADGAPRSNLRASRNEPETTEEETFKETAAVCSSLLPSPAPSQVSHLDVELRVLVVVVEERLVVPELSVPLARLHEAEVVAERNEKHRRAEETRLLPVLIQQEQSADDITATSSELLE</sequence>
<dbReference type="EMBL" id="SRLO01000065">
    <property type="protein sequence ID" value="TNN79413.1"/>
    <property type="molecule type" value="Genomic_DNA"/>
</dbReference>